<evidence type="ECO:0000313" key="9">
    <source>
        <dbReference type="Proteomes" id="UP001236415"/>
    </source>
</evidence>
<protein>
    <submittedName>
        <fullName evidence="8">Site-specific integrase</fullName>
    </submittedName>
</protein>
<dbReference type="Pfam" id="PF00589">
    <property type="entry name" value="Phage_integrase"/>
    <property type="match status" value="1"/>
</dbReference>
<keyword evidence="2" id="KW-0229">DNA integration</keyword>
<dbReference type="InterPro" id="IPR044068">
    <property type="entry name" value="CB"/>
</dbReference>
<dbReference type="SUPFAM" id="SSF56349">
    <property type="entry name" value="DNA breaking-rejoining enzymes"/>
    <property type="match status" value="1"/>
</dbReference>
<keyword evidence="4" id="KW-0233">DNA recombination</keyword>
<proteinExistence type="inferred from homology"/>
<gene>
    <name evidence="8" type="ORF">QPK24_03000</name>
</gene>
<reference evidence="8 9" key="1">
    <citation type="submission" date="2023-06" db="EMBL/GenBank/DDBJ databases">
        <title>Paenibacillus polygonum sp. nov., an endophytic bacterium, isolated from Polygonum lapathifolium L. in Nanji Wetland National Nature Reserve, South of Poyang Lake, Jiangxi Province, China.</title>
        <authorList>
            <person name="Yu Z."/>
        </authorList>
    </citation>
    <scope>NUCLEOTIDE SEQUENCE [LARGE SCALE GENOMIC DNA]</scope>
    <source>
        <strain evidence="8 9">C31</strain>
    </source>
</reference>
<dbReference type="InterPro" id="IPR028259">
    <property type="entry name" value="AP2-like_int_N"/>
</dbReference>
<feature type="domain" description="Core-binding (CB)" evidence="7">
    <location>
        <begin position="56"/>
        <end position="144"/>
    </location>
</feature>
<keyword evidence="3 5" id="KW-0238">DNA-binding</keyword>
<dbReference type="Pfam" id="PF14659">
    <property type="entry name" value="Phage_int_SAM_3"/>
    <property type="match status" value="1"/>
</dbReference>
<sequence length="368" mass="43414">MSVFRNEDNGTWYAMVRYDDWTGKRKQKMKRGFRTKREALAWEREFLLEKQADLDMTFESFYERYKADVIPKIKHNTWLTKQHIIETKILPYFKGRKISEITPADIIAWQNKMRVQPDRYGKPHSKTYLKTIHNQLSAIFNHAYRYYGLKVNPARRAGNMGSEETGEMLFWTKEEYLKFSDAMMDKDLSFYAFELLYWTGIRVGELLALTPSDFDLENRKLHITKSYQRLEGKDIITTPKTKKSNRTIILPQFLADEIGDYISSFYSIEPDTRLFPVTKNFLYHEMKRGCKETGVKKIRVHDLRHSHVSLLIHMGYSALAIGARVGHEAENITYRYAHLFPTVQTEMAEDLNVERSNNYVGEKPGQKR</sequence>
<comment type="similarity">
    <text evidence="1">Belongs to the 'phage' integrase family.</text>
</comment>
<dbReference type="PROSITE" id="PS51898">
    <property type="entry name" value="TYR_RECOMBINASE"/>
    <property type="match status" value="1"/>
</dbReference>
<evidence type="ECO:0000256" key="4">
    <source>
        <dbReference type="ARBA" id="ARBA00023172"/>
    </source>
</evidence>
<organism evidence="8 9">
    <name type="scientific">Paenibacillus polygoni</name>
    <dbReference type="NCBI Taxonomy" id="3050112"/>
    <lineage>
        <taxon>Bacteria</taxon>
        <taxon>Bacillati</taxon>
        <taxon>Bacillota</taxon>
        <taxon>Bacilli</taxon>
        <taxon>Bacillales</taxon>
        <taxon>Paenibacillaceae</taxon>
        <taxon>Paenibacillus</taxon>
    </lineage>
</organism>
<evidence type="ECO:0000256" key="5">
    <source>
        <dbReference type="PROSITE-ProRule" id="PRU01248"/>
    </source>
</evidence>
<evidence type="ECO:0000256" key="1">
    <source>
        <dbReference type="ARBA" id="ARBA00008857"/>
    </source>
</evidence>
<dbReference type="InterPro" id="IPR011010">
    <property type="entry name" value="DNA_brk_join_enz"/>
</dbReference>
<dbReference type="InterPro" id="IPR050090">
    <property type="entry name" value="Tyrosine_recombinase_XerCD"/>
</dbReference>
<dbReference type="Pfam" id="PF14657">
    <property type="entry name" value="Arm-DNA-bind_4"/>
    <property type="match status" value="1"/>
</dbReference>
<dbReference type="CDD" id="cd01189">
    <property type="entry name" value="INT_ICEBs1_C_like"/>
    <property type="match status" value="1"/>
</dbReference>
<keyword evidence="9" id="KW-1185">Reference proteome</keyword>
<dbReference type="EMBL" id="CP127162">
    <property type="protein sequence ID" value="WIV19729.1"/>
    <property type="molecule type" value="Genomic_DNA"/>
</dbReference>
<dbReference type="InterPro" id="IPR010998">
    <property type="entry name" value="Integrase_recombinase_N"/>
</dbReference>
<dbReference type="Gene3D" id="1.10.443.10">
    <property type="entry name" value="Intergrase catalytic core"/>
    <property type="match status" value="1"/>
</dbReference>
<accession>A0ABY8X3I5</accession>
<dbReference type="PANTHER" id="PTHR30349">
    <property type="entry name" value="PHAGE INTEGRASE-RELATED"/>
    <property type="match status" value="1"/>
</dbReference>
<dbReference type="Proteomes" id="UP001236415">
    <property type="component" value="Chromosome"/>
</dbReference>
<evidence type="ECO:0000259" key="6">
    <source>
        <dbReference type="PROSITE" id="PS51898"/>
    </source>
</evidence>
<dbReference type="PROSITE" id="PS51900">
    <property type="entry name" value="CB"/>
    <property type="match status" value="1"/>
</dbReference>
<dbReference type="Gene3D" id="1.10.150.130">
    <property type="match status" value="1"/>
</dbReference>
<dbReference type="InterPro" id="IPR013762">
    <property type="entry name" value="Integrase-like_cat_sf"/>
</dbReference>
<evidence type="ECO:0000259" key="7">
    <source>
        <dbReference type="PROSITE" id="PS51900"/>
    </source>
</evidence>
<dbReference type="RefSeq" id="WP_285746051.1">
    <property type="nucleotide sequence ID" value="NZ_CP127162.1"/>
</dbReference>
<evidence type="ECO:0000256" key="2">
    <source>
        <dbReference type="ARBA" id="ARBA00022908"/>
    </source>
</evidence>
<dbReference type="InterPro" id="IPR002104">
    <property type="entry name" value="Integrase_catalytic"/>
</dbReference>
<evidence type="ECO:0000313" key="8">
    <source>
        <dbReference type="EMBL" id="WIV19729.1"/>
    </source>
</evidence>
<name>A0ABY8X3I5_9BACL</name>
<dbReference type="PANTHER" id="PTHR30349:SF64">
    <property type="entry name" value="PROPHAGE INTEGRASE INTD-RELATED"/>
    <property type="match status" value="1"/>
</dbReference>
<evidence type="ECO:0000256" key="3">
    <source>
        <dbReference type="ARBA" id="ARBA00023125"/>
    </source>
</evidence>
<dbReference type="InterPro" id="IPR004107">
    <property type="entry name" value="Integrase_SAM-like_N"/>
</dbReference>
<feature type="domain" description="Tyr recombinase" evidence="6">
    <location>
        <begin position="166"/>
        <end position="349"/>
    </location>
</feature>